<dbReference type="Proteomes" id="UP001501570">
    <property type="component" value="Unassembled WGS sequence"/>
</dbReference>
<dbReference type="SMART" id="SM00564">
    <property type="entry name" value="PQQ"/>
    <property type="match status" value="2"/>
</dbReference>
<dbReference type="InterPro" id="IPR011047">
    <property type="entry name" value="Quinoprotein_ADH-like_sf"/>
</dbReference>
<dbReference type="Gene3D" id="2.40.128.630">
    <property type="match status" value="1"/>
</dbReference>
<keyword evidence="3" id="KW-1185">Reference proteome</keyword>
<evidence type="ECO:0000259" key="1">
    <source>
        <dbReference type="Pfam" id="PF13360"/>
    </source>
</evidence>
<protein>
    <recommendedName>
        <fullName evidence="1">Pyrrolo-quinoline quinone repeat domain-containing protein</fullName>
    </recommendedName>
</protein>
<dbReference type="Gene3D" id="2.130.10.10">
    <property type="entry name" value="YVTN repeat-like/Quinoprotein amine dehydrogenase"/>
    <property type="match status" value="1"/>
</dbReference>
<dbReference type="InterPro" id="IPR015943">
    <property type="entry name" value="WD40/YVTN_repeat-like_dom_sf"/>
</dbReference>
<accession>A0ABP9SSW7</accession>
<dbReference type="RefSeq" id="WP_345639313.1">
    <property type="nucleotide sequence ID" value="NZ_BAABJQ010000059.1"/>
</dbReference>
<comment type="caution">
    <text evidence="2">The sequence shown here is derived from an EMBL/GenBank/DDBJ whole genome shotgun (WGS) entry which is preliminary data.</text>
</comment>
<proteinExistence type="predicted"/>
<evidence type="ECO:0000313" key="2">
    <source>
        <dbReference type="EMBL" id="GAA5202179.1"/>
    </source>
</evidence>
<dbReference type="EMBL" id="BAABJQ010000059">
    <property type="protein sequence ID" value="GAA5202179.1"/>
    <property type="molecule type" value="Genomic_DNA"/>
</dbReference>
<dbReference type="InterPro" id="IPR018391">
    <property type="entry name" value="PQQ_b-propeller_rpt"/>
</dbReference>
<dbReference type="Pfam" id="PF13360">
    <property type="entry name" value="PQQ_2"/>
    <property type="match status" value="1"/>
</dbReference>
<name>A0ABP9SSW7_9ACTN</name>
<feature type="domain" description="Pyrrolo-quinoline quinone repeat" evidence="1">
    <location>
        <begin position="59"/>
        <end position="229"/>
    </location>
</feature>
<organism evidence="2 3">
    <name type="scientific">Rugosimonospora acidiphila</name>
    <dbReference type="NCBI Taxonomy" id="556531"/>
    <lineage>
        <taxon>Bacteria</taxon>
        <taxon>Bacillati</taxon>
        <taxon>Actinomycetota</taxon>
        <taxon>Actinomycetes</taxon>
        <taxon>Micromonosporales</taxon>
        <taxon>Micromonosporaceae</taxon>
        <taxon>Rugosimonospora</taxon>
    </lineage>
</organism>
<reference evidence="3" key="1">
    <citation type="journal article" date="2019" name="Int. J. Syst. Evol. Microbiol.">
        <title>The Global Catalogue of Microorganisms (GCM) 10K type strain sequencing project: providing services to taxonomists for standard genome sequencing and annotation.</title>
        <authorList>
            <consortium name="The Broad Institute Genomics Platform"/>
            <consortium name="The Broad Institute Genome Sequencing Center for Infectious Disease"/>
            <person name="Wu L."/>
            <person name="Ma J."/>
        </authorList>
    </citation>
    <scope>NUCLEOTIDE SEQUENCE [LARGE SCALE GENOMIC DNA]</scope>
    <source>
        <strain evidence="3">JCM 18304</strain>
    </source>
</reference>
<evidence type="ECO:0000313" key="3">
    <source>
        <dbReference type="Proteomes" id="UP001501570"/>
    </source>
</evidence>
<gene>
    <name evidence="2" type="ORF">GCM10023322_83520</name>
</gene>
<dbReference type="SUPFAM" id="SSF50998">
    <property type="entry name" value="Quinoprotein alcohol dehydrogenase-like"/>
    <property type="match status" value="1"/>
</dbReference>
<sequence length="401" mass="41564">MDSGRQPGVSYRMIGLVAAVLVVLGGVAGYRALAPGAIADRAETAYPRSAPSAQPGVYGTLLAAPIVVDGRLRVYASKQQVYADDPVNIKSTMSPFWSYRRWPAQVLGVVAVGTTVVTQWSDGELVALNATTGAVAWQAKLTLPGGLVYTGRRTGASTVYDPSRLYSAGRTVVAAGATQVRGYDAGTGRQLWQRPASACSNDFTGPDVFVSVTTCGQPAVHAYAAATGAPLSWPQAALTPVGCALGHSGCQGVRDSQGAWAIGTGGALTPAPVLARPGVWVTGDVAVVPHGDGQVAGVGLTDNRQLWTAEGRVIAVEPGVVHLAVPVPGFRFLEVTTLDATSGESLSGYLLKPQASQPFDLGQVYAVDRFLFIERVNPGATPDQPDSAYYFPTPNVIVAGS</sequence>
<dbReference type="InterPro" id="IPR002372">
    <property type="entry name" value="PQQ_rpt_dom"/>
</dbReference>